<dbReference type="Gene3D" id="3.40.1260.10">
    <property type="entry name" value="DsrEFH-like"/>
    <property type="match status" value="1"/>
</dbReference>
<organism evidence="1">
    <name type="scientific">Desulfacinum infernum</name>
    <dbReference type="NCBI Taxonomy" id="35837"/>
    <lineage>
        <taxon>Bacteria</taxon>
        <taxon>Pseudomonadati</taxon>
        <taxon>Thermodesulfobacteriota</taxon>
        <taxon>Syntrophobacteria</taxon>
        <taxon>Syntrophobacterales</taxon>
        <taxon>Syntrophobacteraceae</taxon>
        <taxon>Desulfacinum</taxon>
    </lineage>
</organism>
<name>A0A832A3Q5_9BACT</name>
<evidence type="ECO:0008006" key="2">
    <source>
        <dbReference type="Google" id="ProtNLM"/>
    </source>
</evidence>
<gene>
    <name evidence="1" type="ORF">ENS06_07250</name>
</gene>
<proteinExistence type="predicted"/>
<protein>
    <recommendedName>
        <fullName evidence="2">Sulfur reduction protein DsrE</fullName>
    </recommendedName>
</protein>
<dbReference type="SUPFAM" id="SSF75169">
    <property type="entry name" value="DsrEFH-like"/>
    <property type="match status" value="1"/>
</dbReference>
<accession>A0A832A3Q5</accession>
<comment type="caution">
    <text evidence="1">The sequence shown here is derived from an EMBL/GenBank/DDBJ whole genome shotgun (WGS) entry which is preliminary data.</text>
</comment>
<evidence type="ECO:0000313" key="1">
    <source>
        <dbReference type="EMBL" id="HFK97107.1"/>
    </source>
</evidence>
<reference evidence="1" key="1">
    <citation type="journal article" date="2020" name="mSystems">
        <title>Genome- and Community-Level Interaction Insights into Carbon Utilization and Element Cycling Functions of Hydrothermarchaeota in Hydrothermal Sediment.</title>
        <authorList>
            <person name="Zhou Z."/>
            <person name="Liu Y."/>
            <person name="Xu W."/>
            <person name="Pan J."/>
            <person name="Luo Z.H."/>
            <person name="Li M."/>
        </authorList>
    </citation>
    <scope>NUCLEOTIDE SEQUENCE [LARGE SCALE GENOMIC DNA]</scope>
    <source>
        <strain evidence="1">SpSt-456</strain>
    </source>
</reference>
<dbReference type="InterPro" id="IPR027396">
    <property type="entry name" value="DsrEFH-like"/>
</dbReference>
<sequence length="66" mass="7327">MKVLFIISTNDGETIYNAMRLANVGVRKGDDVSVFMLGKGVLFEQSGSDAFNVMEQINQFVGDFYV</sequence>
<dbReference type="EMBL" id="DSTK01000021">
    <property type="protein sequence ID" value="HFK97107.1"/>
    <property type="molecule type" value="Genomic_DNA"/>
</dbReference>
<dbReference type="AlphaFoldDB" id="A0A832A3Q5"/>